<proteinExistence type="predicted"/>
<feature type="signal peptide" evidence="2">
    <location>
        <begin position="1"/>
        <end position="24"/>
    </location>
</feature>
<feature type="chain" id="PRO_5042034885" evidence="2">
    <location>
        <begin position="25"/>
        <end position="284"/>
    </location>
</feature>
<keyword evidence="2" id="KW-0732">Signal</keyword>
<feature type="compositionally biased region" description="Basic and acidic residues" evidence="1">
    <location>
        <begin position="99"/>
        <end position="139"/>
    </location>
</feature>
<dbReference type="Proteomes" id="UP001258017">
    <property type="component" value="Unassembled WGS sequence"/>
</dbReference>
<feature type="region of interest" description="Disordered" evidence="1">
    <location>
        <begin position="99"/>
        <end position="147"/>
    </location>
</feature>
<protein>
    <submittedName>
        <fullName evidence="3">Uncharacterized protein</fullName>
    </submittedName>
</protein>
<reference evidence="3" key="1">
    <citation type="submission" date="2021-08" db="EMBL/GenBank/DDBJ databases">
        <authorList>
            <person name="Misof B."/>
            <person name="Oliver O."/>
            <person name="Podsiadlowski L."/>
            <person name="Donath A."/>
            <person name="Peters R."/>
            <person name="Mayer C."/>
            <person name="Rust J."/>
            <person name="Gunkel S."/>
            <person name="Lesny P."/>
            <person name="Martin S."/>
            <person name="Oeyen J.P."/>
            <person name="Petersen M."/>
            <person name="Panagiotis P."/>
            <person name="Wilbrandt J."/>
            <person name="Tanja T."/>
        </authorList>
    </citation>
    <scope>NUCLEOTIDE SEQUENCE</scope>
    <source>
        <strain evidence="3">GBR_01_08_01A</strain>
        <tissue evidence="3">Thorax + abdomen</tissue>
    </source>
</reference>
<feature type="compositionally biased region" description="Basic and acidic residues" evidence="1">
    <location>
        <begin position="266"/>
        <end position="278"/>
    </location>
</feature>
<evidence type="ECO:0000256" key="2">
    <source>
        <dbReference type="SAM" id="SignalP"/>
    </source>
</evidence>
<dbReference type="EMBL" id="JAIFRP010000034">
    <property type="protein sequence ID" value="KAK2582027.1"/>
    <property type="molecule type" value="Genomic_DNA"/>
</dbReference>
<comment type="caution">
    <text evidence="3">The sequence shown here is derived from an EMBL/GenBank/DDBJ whole genome shotgun (WGS) entry which is preliminary data.</text>
</comment>
<feature type="compositionally biased region" description="Acidic residues" evidence="1">
    <location>
        <begin position="256"/>
        <end position="265"/>
    </location>
</feature>
<accession>A0AAD9RLR2</accession>
<evidence type="ECO:0000256" key="1">
    <source>
        <dbReference type="SAM" id="MobiDB-lite"/>
    </source>
</evidence>
<sequence>MNRKFLTLMLLVALFVLILPSSESKKVVIHVPYKIHVPEIIKHHIHTKTIFIHKAIPHKKHVPKRKEIPKKKMPLHSEEDHKEGHHEWKYWTSYFHQGDHGQEHRDASHDTKQEGPGKGYKDYKDPHKSVHSNDHDHPDSYFPQRESYGGNLSPILTEDYANGAIGYSYPPQYSAHPEHHEVSDNHLESPTHSYEEGYRKGLRSESGAVYTKELNKFNYDTHREEEEEEEGEMDHEQNDKENEEVVTTHAGRYFVSEDDVDDDNRSDEGSEIIKEGVSRKILRR</sequence>
<evidence type="ECO:0000313" key="3">
    <source>
        <dbReference type="EMBL" id="KAK2582027.1"/>
    </source>
</evidence>
<name>A0AAD9RLR2_9HYME</name>
<evidence type="ECO:0000313" key="4">
    <source>
        <dbReference type="Proteomes" id="UP001258017"/>
    </source>
</evidence>
<gene>
    <name evidence="3" type="ORF">KPH14_002733</name>
</gene>
<keyword evidence="4" id="KW-1185">Reference proteome</keyword>
<dbReference type="AlphaFoldDB" id="A0AAD9RLR2"/>
<reference evidence="3" key="2">
    <citation type="journal article" date="2023" name="Commun. Biol.">
        <title>Intrasexual cuticular hydrocarbon dimorphism in a wasp sheds light on hydrocarbon biosynthesis genes in Hymenoptera.</title>
        <authorList>
            <person name="Moris V.C."/>
            <person name="Podsiadlowski L."/>
            <person name="Martin S."/>
            <person name="Oeyen J.P."/>
            <person name="Donath A."/>
            <person name="Petersen M."/>
            <person name="Wilbrandt J."/>
            <person name="Misof B."/>
            <person name="Liedtke D."/>
            <person name="Thamm M."/>
            <person name="Scheiner R."/>
            <person name="Schmitt T."/>
            <person name="Niehuis O."/>
        </authorList>
    </citation>
    <scope>NUCLEOTIDE SEQUENCE</scope>
    <source>
        <strain evidence="3">GBR_01_08_01A</strain>
    </source>
</reference>
<organism evidence="3 4">
    <name type="scientific">Odynerus spinipes</name>
    <dbReference type="NCBI Taxonomy" id="1348599"/>
    <lineage>
        <taxon>Eukaryota</taxon>
        <taxon>Metazoa</taxon>
        <taxon>Ecdysozoa</taxon>
        <taxon>Arthropoda</taxon>
        <taxon>Hexapoda</taxon>
        <taxon>Insecta</taxon>
        <taxon>Pterygota</taxon>
        <taxon>Neoptera</taxon>
        <taxon>Endopterygota</taxon>
        <taxon>Hymenoptera</taxon>
        <taxon>Apocrita</taxon>
        <taxon>Aculeata</taxon>
        <taxon>Vespoidea</taxon>
        <taxon>Vespidae</taxon>
        <taxon>Eumeninae</taxon>
        <taxon>Odynerus</taxon>
    </lineage>
</organism>
<feature type="region of interest" description="Disordered" evidence="1">
    <location>
        <begin position="222"/>
        <end position="284"/>
    </location>
</feature>